<accession>A0A853CTT4</accession>
<evidence type="ECO:0000313" key="5">
    <source>
        <dbReference type="Proteomes" id="UP000578352"/>
    </source>
</evidence>
<sequence>MIINICFHGVGTAGAEREPGESSYWIGRDLFLGVLDEVRGRPEVRLSFDDGNASDIELGLPALLERGLRATFFPIAGRLEEPGSLSPADLRTLRAAGMDIGSHGWAHIPWRRLSAPDQEREFVTARDVLAEASGGPIADAALPLGRYDRAMLNRLRGLDYRTVFSSDRYPTRESEWLQPRYSVTAGDTVATVRGFITHRPGIADLRARASSAFKRRR</sequence>
<dbReference type="GO" id="GO:0005975">
    <property type="term" value="P:carbohydrate metabolic process"/>
    <property type="evidence" value="ECO:0007669"/>
    <property type="project" value="InterPro"/>
</dbReference>
<name>A0A853CTT4_9MICO</name>
<reference evidence="4 5" key="1">
    <citation type="submission" date="2020-07" db="EMBL/GenBank/DDBJ databases">
        <title>Sequencing the genomes of 1000 actinobacteria strains.</title>
        <authorList>
            <person name="Klenk H.-P."/>
        </authorList>
    </citation>
    <scope>NUCLEOTIDE SEQUENCE [LARGE SCALE GENOMIC DNA]</scope>
    <source>
        <strain evidence="4 5">DSM 15165</strain>
    </source>
</reference>
<dbReference type="GO" id="GO:0005576">
    <property type="term" value="C:extracellular region"/>
    <property type="evidence" value="ECO:0007669"/>
    <property type="project" value="UniProtKB-SubCell"/>
</dbReference>
<evidence type="ECO:0000256" key="2">
    <source>
        <dbReference type="ARBA" id="ARBA00022729"/>
    </source>
</evidence>
<dbReference type="InterPro" id="IPR051398">
    <property type="entry name" value="Polysacch_Deacetylase"/>
</dbReference>
<dbReference type="Proteomes" id="UP000578352">
    <property type="component" value="Unassembled WGS sequence"/>
</dbReference>
<dbReference type="Pfam" id="PF01522">
    <property type="entry name" value="Polysacc_deac_1"/>
    <property type="match status" value="1"/>
</dbReference>
<dbReference type="SUPFAM" id="SSF88713">
    <property type="entry name" value="Glycoside hydrolase/deacetylase"/>
    <property type="match status" value="1"/>
</dbReference>
<dbReference type="PROSITE" id="PS51677">
    <property type="entry name" value="NODB"/>
    <property type="match status" value="1"/>
</dbReference>
<dbReference type="RefSeq" id="WP_218881164.1">
    <property type="nucleotide sequence ID" value="NZ_BAABEH010000001.1"/>
</dbReference>
<keyword evidence="2" id="KW-0732">Signal</keyword>
<evidence type="ECO:0000313" key="4">
    <source>
        <dbReference type="EMBL" id="NYJ22594.1"/>
    </source>
</evidence>
<dbReference type="GO" id="GO:0016810">
    <property type="term" value="F:hydrolase activity, acting on carbon-nitrogen (but not peptide) bonds"/>
    <property type="evidence" value="ECO:0007669"/>
    <property type="project" value="InterPro"/>
</dbReference>
<dbReference type="Gene3D" id="3.20.20.370">
    <property type="entry name" value="Glycoside hydrolase/deacetylase"/>
    <property type="match status" value="1"/>
</dbReference>
<comment type="caution">
    <text evidence="4">The sequence shown here is derived from an EMBL/GenBank/DDBJ whole genome shotgun (WGS) entry which is preliminary data.</text>
</comment>
<dbReference type="InterPro" id="IPR002509">
    <property type="entry name" value="NODB_dom"/>
</dbReference>
<dbReference type="PANTHER" id="PTHR34216:SF3">
    <property type="entry name" value="POLY-BETA-1,6-N-ACETYL-D-GLUCOSAMINE N-DEACETYLASE"/>
    <property type="match status" value="1"/>
</dbReference>
<dbReference type="InterPro" id="IPR011330">
    <property type="entry name" value="Glyco_hydro/deAcase_b/a-brl"/>
</dbReference>
<organism evidence="4 5">
    <name type="scientific">Leifsonia shinshuensis</name>
    <dbReference type="NCBI Taxonomy" id="150026"/>
    <lineage>
        <taxon>Bacteria</taxon>
        <taxon>Bacillati</taxon>
        <taxon>Actinomycetota</taxon>
        <taxon>Actinomycetes</taxon>
        <taxon>Micrococcales</taxon>
        <taxon>Microbacteriaceae</taxon>
        <taxon>Leifsonia</taxon>
    </lineage>
</organism>
<dbReference type="PANTHER" id="PTHR34216">
    <property type="match status" value="1"/>
</dbReference>
<gene>
    <name evidence="4" type="ORF">HNR13_000881</name>
</gene>
<evidence type="ECO:0000256" key="1">
    <source>
        <dbReference type="ARBA" id="ARBA00004613"/>
    </source>
</evidence>
<dbReference type="CDD" id="cd10918">
    <property type="entry name" value="CE4_NodB_like_5s_6s"/>
    <property type="match status" value="1"/>
</dbReference>
<comment type="subcellular location">
    <subcellularLocation>
        <location evidence="1">Secreted</location>
    </subcellularLocation>
</comment>
<proteinExistence type="predicted"/>
<dbReference type="EMBL" id="JACCFL010000001">
    <property type="protein sequence ID" value="NYJ22594.1"/>
    <property type="molecule type" value="Genomic_DNA"/>
</dbReference>
<dbReference type="AlphaFoldDB" id="A0A853CTT4"/>
<feature type="domain" description="NodB homology" evidence="3">
    <location>
        <begin position="42"/>
        <end position="217"/>
    </location>
</feature>
<protein>
    <submittedName>
        <fullName evidence="4">Peptidoglycan/xylan/chitin deacetylase (PgdA/CDA1 family)</fullName>
    </submittedName>
</protein>
<evidence type="ECO:0000259" key="3">
    <source>
        <dbReference type="PROSITE" id="PS51677"/>
    </source>
</evidence>